<dbReference type="EMBL" id="BAFB01000050">
    <property type="protein sequence ID" value="GAB33208.1"/>
    <property type="molecule type" value="Genomic_DNA"/>
</dbReference>
<keyword evidence="1" id="KW-1133">Transmembrane helix</keyword>
<keyword evidence="1" id="KW-0812">Transmembrane</keyword>
<name>H5TIA0_GORO1</name>
<dbReference type="STRING" id="1108044.GOOTI_050_00120"/>
<evidence type="ECO:0000313" key="2">
    <source>
        <dbReference type="EMBL" id="GAB33208.1"/>
    </source>
</evidence>
<feature type="transmembrane region" description="Helical" evidence="1">
    <location>
        <begin position="24"/>
        <end position="45"/>
    </location>
</feature>
<keyword evidence="3" id="KW-1185">Reference proteome</keyword>
<evidence type="ECO:0000313" key="3">
    <source>
        <dbReference type="Proteomes" id="UP000005038"/>
    </source>
</evidence>
<dbReference type="RefSeq" id="WP_007237467.1">
    <property type="nucleotide sequence ID" value="NZ_BAFB01000050.1"/>
</dbReference>
<proteinExistence type="predicted"/>
<keyword evidence="1" id="KW-0472">Membrane</keyword>
<gene>
    <name evidence="2" type="ORF">GOOTI_050_00120</name>
</gene>
<dbReference type="Proteomes" id="UP000005038">
    <property type="component" value="Unassembled WGS sequence"/>
</dbReference>
<sequence length="197" mass="20987">MRDALQDFTDRVPRWGEMSPRQRVGVLVAVGVIIALVLLSALWAAGAFRSSEPSTPAAKPATGPAYEAGFVDCHVAPDTTSPGSDVLLLVTDDRGLPYHATPATTQTFTSAGRNVLRVNVCMPSKATPDQLKDVATMIAQNVKSSYPQQTNIDLIAVTNIGSGDAMTGQVTTRLHDHAFSKDDGVYAQRSVWNFAAS</sequence>
<organism evidence="2 3">
    <name type="scientific">Gordonia otitidis (strain DSM 44809 / CCUG 52243 / JCM 12355 / NBRC 100426 / IFM 10032)</name>
    <dbReference type="NCBI Taxonomy" id="1108044"/>
    <lineage>
        <taxon>Bacteria</taxon>
        <taxon>Bacillati</taxon>
        <taxon>Actinomycetota</taxon>
        <taxon>Actinomycetes</taxon>
        <taxon>Mycobacteriales</taxon>
        <taxon>Gordoniaceae</taxon>
        <taxon>Gordonia</taxon>
    </lineage>
</organism>
<evidence type="ECO:0000256" key="1">
    <source>
        <dbReference type="SAM" id="Phobius"/>
    </source>
</evidence>
<comment type="caution">
    <text evidence="2">The sequence shown here is derived from an EMBL/GenBank/DDBJ whole genome shotgun (WGS) entry which is preliminary data.</text>
</comment>
<protein>
    <submittedName>
        <fullName evidence="2">Uncharacterized protein</fullName>
    </submittedName>
</protein>
<reference evidence="2" key="1">
    <citation type="submission" date="2012-02" db="EMBL/GenBank/DDBJ databases">
        <title>Whole genome shotgun sequence of Gordonia otitidis NBRC 100426.</title>
        <authorList>
            <person name="Yoshida I."/>
            <person name="Hosoyama A."/>
            <person name="Tsuchikane K."/>
            <person name="Katsumata H."/>
            <person name="Yamazaki S."/>
            <person name="Fujita N."/>
        </authorList>
    </citation>
    <scope>NUCLEOTIDE SEQUENCE [LARGE SCALE GENOMIC DNA]</scope>
    <source>
        <strain evidence="2">NBRC 100426</strain>
    </source>
</reference>
<accession>H5TIA0</accession>
<dbReference type="AlphaFoldDB" id="H5TIA0"/>